<sequence length="201" mass="21777">MDTESRPPGVSSRITRADGPRHPWLTGEVTVDLPVIVDWVKMDPASGEQQARVAARIDLVAGKPEVVEMSLISHAGLDLVELQRDFRWASPLTVVTGILPRLIAAGSDPYSVDLPVTGFPAVAVQPLRRRGFLSDEFLTTIAREYLARRRGYAASLAHEYFVSPRTVVSWVEKARARGILSAPPTRGAAGGQLMAKPTGSI</sequence>
<feature type="region of interest" description="Disordered" evidence="1">
    <location>
        <begin position="1"/>
        <end position="21"/>
    </location>
</feature>
<evidence type="ECO:0000256" key="1">
    <source>
        <dbReference type="SAM" id="MobiDB-lite"/>
    </source>
</evidence>
<proteinExistence type="predicted"/>
<gene>
    <name evidence="2" type="ORF">MHEL_39810</name>
</gene>
<dbReference type="EMBL" id="AP022596">
    <property type="protein sequence ID" value="BBY65738.1"/>
    <property type="molecule type" value="Genomic_DNA"/>
</dbReference>
<keyword evidence="3" id="KW-1185">Reference proteome</keyword>
<reference evidence="2 3" key="1">
    <citation type="journal article" date="2019" name="Emerg. Microbes Infect.">
        <title>Comprehensive subspecies identification of 175 nontuberculous mycobacteria species based on 7547 genomic profiles.</title>
        <authorList>
            <person name="Matsumoto Y."/>
            <person name="Kinjo T."/>
            <person name="Motooka D."/>
            <person name="Nabeya D."/>
            <person name="Jung N."/>
            <person name="Uechi K."/>
            <person name="Horii T."/>
            <person name="Iida T."/>
            <person name="Fujita J."/>
            <person name="Nakamura S."/>
        </authorList>
    </citation>
    <scope>NUCLEOTIDE SEQUENCE [LARGE SCALE GENOMIC DNA]</scope>
    <source>
        <strain evidence="2 3">JCM 30396</strain>
    </source>
</reference>
<organism evidence="2 3">
    <name type="scientific">Mycolicibacterium helvum</name>
    <dbReference type="NCBI Taxonomy" id="1534349"/>
    <lineage>
        <taxon>Bacteria</taxon>
        <taxon>Bacillati</taxon>
        <taxon>Actinomycetota</taxon>
        <taxon>Actinomycetes</taxon>
        <taxon>Mycobacteriales</taxon>
        <taxon>Mycobacteriaceae</taxon>
        <taxon>Mycolicibacterium</taxon>
    </lineage>
</organism>
<name>A0A7I7T9I7_9MYCO</name>
<dbReference type="Proteomes" id="UP000467148">
    <property type="component" value="Chromosome"/>
</dbReference>
<accession>A0A7I7T9I7</accession>
<evidence type="ECO:0000313" key="3">
    <source>
        <dbReference type="Proteomes" id="UP000467148"/>
    </source>
</evidence>
<protein>
    <submittedName>
        <fullName evidence="2">Uncharacterized protein</fullName>
    </submittedName>
</protein>
<dbReference type="RefSeq" id="WP_163749770.1">
    <property type="nucleotide sequence ID" value="NZ_AP022596.1"/>
</dbReference>
<evidence type="ECO:0000313" key="2">
    <source>
        <dbReference type="EMBL" id="BBY65738.1"/>
    </source>
</evidence>
<dbReference type="KEGG" id="mhev:MHEL_39810"/>
<dbReference type="AlphaFoldDB" id="A0A7I7T9I7"/>